<gene>
    <name evidence="5" type="ORF">SAMN00790413_04160</name>
</gene>
<keyword evidence="2" id="KW-0285">Flavoprotein</keyword>
<dbReference type="Pfam" id="PF01494">
    <property type="entry name" value="FAD_binding_3"/>
    <property type="match status" value="1"/>
</dbReference>
<evidence type="ECO:0000256" key="3">
    <source>
        <dbReference type="ARBA" id="ARBA00022827"/>
    </source>
</evidence>
<dbReference type="InterPro" id="IPR002938">
    <property type="entry name" value="FAD-bd"/>
</dbReference>
<dbReference type="AlphaFoldDB" id="A0A1W1UPC2"/>
<dbReference type="STRING" id="695939.SAMN00790413_04160"/>
<dbReference type="PANTHER" id="PTHR43004">
    <property type="entry name" value="TRK SYSTEM POTASSIUM UPTAKE PROTEIN"/>
    <property type="match status" value="1"/>
</dbReference>
<dbReference type="Gene3D" id="3.50.50.60">
    <property type="entry name" value="FAD/NAD(P)-binding domain"/>
    <property type="match status" value="1"/>
</dbReference>
<name>A0A1W1UPC2_9DEIO</name>
<organism evidence="5 6">
    <name type="scientific">Deinococcus hopiensis KR-140</name>
    <dbReference type="NCBI Taxonomy" id="695939"/>
    <lineage>
        <taxon>Bacteria</taxon>
        <taxon>Thermotogati</taxon>
        <taxon>Deinococcota</taxon>
        <taxon>Deinococci</taxon>
        <taxon>Deinococcales</taxon>
        <taxon>Deinococcaceae</taxon>
        <taxon>Deinococcus</taxon>
    </lineage>
</organism>
<evidence type="ECO:0000313" key="6">
    <source>
        <dbReference type="Proteomes" id="UP000192582"/>
    </source>
</evidence>
<reference evidence="5 6" key="1">
    <citation type="submission" date="2017-04" db="EMBL/GenBank/DDBJ databases">
        <authorList>
            <person name="Afonso C.L."/>
            <person name="Miller P.J."/>
            <person name="Scott M.A."/>
            <person name="Spackman E."/>
            <person name="Goraichik I."/>
            <person name="Dimitrov K.M."/>
            <person name="Suarez D.L."/>
            <person name="Swayne D.E."/>
        </authorList>
    </citation>
    <scope>NUCLEOTIDE SEQUENCE [LARGE SCALE GENOMIC DNA]</scope>
    <source>
        <strain evidence="5 6">KR-140</strain>
    </source>
</reference>
<comment type="cofactor">
    <cofactor evidence="1">
        <name>FAD</name>
        <dbReference type="ChEBI" id="CHEBI:57692"/>
    </cofactor>
</comment>
<dbReference type="InterPro" id="IPR036188">
    <property type="entry name" value="FAD/NAD-bd_sf"/>
</dbReference>
<feature type="domain" description="FAD-binding" evidence="4">
    <location>
        <begin position="81"/>
        <end position="192"/>
    </location>
</feature>
<evidence type="ECO:0000256" key="2">
    <source>
        <dbReference type="ARBA" id="ARBA00022630"/>
    </source>
</evidence>
<dbReference type="EMBL" id="FWWU01000006">
    <property type="protein sequence ID" value="SMB82839.1"/>
    <property type="molecule type" value="Genomic_DNA"/>
</dbReference>
<accession>A0A1W1UPC2</accession>
<evidence type="ECO:0000256" key="1">
    <source>
        <dbReference type="ARBA" id="ARBA00001974"/>
    </source>
</evidence>
<dbReference type="GO" id="GO:0071949">
    <property type="term" value="F:FAD binding"/>
    <property type="evidence" value="ECO:0007669"/>
    <property type="project" value="InterPro"/>
</dbReference>
<proteinExistence type="predicted"/>
<sequence length="192" mass="21162">MHRPDGVPRSPLEQNGTQLWQWSKFRTPDATHRLRMVAAVTAKQIDASRVFRILFDTWPDTNQPWRASPAPRLSAGSPACAHCSCERRKPTLRDLREALTAACGTNYGAHSPTWISRFNGTTRQAASYRKERVLLAGDSAHSHAPNGGQDLNLGVQDAVGVGWKLAQVVRGTSPETLLDTDHAERHPIAARV</sequence>
<dbReference type="Proteomes" id="UP000192582">
    <property type="component" value="Unassembled WGS sequence"/>
</dbReference>
<keyword evidence="6" id="KW-1185">Reference proteome</keyword>
<evidence type="ECO:0000313" key="5">
    <source>
        <dbReference type="EMBL" id="SMB82839.1"/>
    </source>
</evidence>
<dbReference type="InterPro" id="IPR050641">
    <property type="entry name" value="RIFMO-like"/>
</dbReference>
<dbReference type="GO" id="GO:0016709">
    <property type="term" value="F:oxidoreductase activity, acting on paired donors, with incorporation or reduction of molecular oxygen, NAD(P)H as one donor, and incorporation of one atom of oxygen"/>
    <property type="evidence" value="ECO:0007669"/>
    <property type="project" value="UniProtKB-ARBA"/>
</dbReference>
<keyword evidence="3" id="KW-0274">FAD</keyword>
<evidence type="ECO:0000259" key="4">
    <source>
        <dbReference type="Pfam" id="PF01494"/>
    </source>
</evidence>
<protein>
    <submittedName>
        <fullName evidence="5">2-polyprenyl-6-methoxyphenol hydroxylase and related FAD-dependent oxidoreductases</fullName>
    </submittedName>
</protein>
<dbReference type="PANTHER" id="PTHR43004:SF19">
    <property type="entry name" value="BINDING MONOOXYGENASE, PUTATIVE (JCVI)-RELATED"/>
    <property type="match status" value="1"/>
</dbReference>
<dbReference type="PRINTS" id="PR00420">
    <property type="entry name" value="RNGMNOXGNASE"/>
</dbReference>
<dbReference type="SUPFAM" id="SSF51905">
    <property type="entry name" value="FAD/NAD(P)-binding domain"/>
    <property type="match status" value="1"/>
</dbReference>
<dbReference type="Gene3D" id="3.30.70.2450">
    <property type="match status" value="1"/>
</dbReference>